<sequence>AEEPHAEPRLLPRVPGGRRRRGAARAGRRVR</sequence>
<feature type="non-terminal residue" evidence="2">
    <location>
        <position position="1"/>
    </location>
</feature>
<dbReference type="EMBL" id="CADCUQ010000778">
    <property type="protein sequence ID" value="CAA9429307.1"/>
    <property type="molecule type" value="Genomic_DNA"/>
</dbReference>
<feature type="region of interest" description="Disordered" evidence="1">
    <location>
        <begin position="1"/>
        <end position="31"/>
    </location>
</feature>
<feature type="non-terminal residue" evidence="2">
    <location>
        <position position="31"/>
    </location>
</feature>
<gene>
    <name evidence="2" type="ORF">AVDCRST_MAG64-3363</name>
</gene>
<organism evidence="2">
    <name type="scientific">uncultured Phycisphaerae bacterium</name>
    <dbReference type="NCBI Taxonomy" id="904963"/>
    <lineage>
        <taxon>Bacteria</taxon>
        <taxon>Pseudomonadati</taxon>
        <taxon>Planctomycetota</taxon>
        <taxon>Phycisphaerae</taxon>
        <taxon>environmental samples</taxon>
    </lineage>
</organism>
<feature type="compositionally biased region" description="Basic residues" evidence="1">
    <location>
        <begin position="16"/>
        <end position="31"/>
    </location>
</feature>
<protein>
    <submittedName>
        <fullName evidence="2">Uncharacterized protein</fullName>
    </submittedName>
</protein>
<accession>A0A6J4Q132</accession>
<evidence type="ECO:0000256" key="1">
    <source>
        <dbReference type="SAM" id="MobiDB-lite"/>
    </source>
</evidence>
<evidence type="ECO:0000313" key="2">
    <source>
        <dbReference type="EMBL" id="CAA9429307.1"/>
    </source>
</evidence>
<proteinExistence type="predicted"/>
<reference evidence="2" key="1">
    <citation type="submission" date="2020-02" db="EMBL/GenBank/DDBJ databases">
        <authorList>
            <person name="Meier V. D."/>
        </authorList>
    </citation>
    <scope>NUCLEOTIDE SEQUENCE</scope>
    <source>
        <strain evidence="2">AVDCRST_MAG64</strain>
    </source>
</reference>
<name>A0A6J4Q132_9BACT</name>
<dbReference type="AlphaFoldDB" id="A0A6J4Q132"/>
<feature type="compositionally biased region" description="Basic and acidic residues" evidence="1">
    <location>
        <begin position="1"/>
        <end position="10"/>
    </location>
</feature>